<evidence type="ECO:0000313" key="1">
    <source>
        <dbReference type="EMBL" id="UWN66676.1"/>
    </source>
</evidence>
<dbReference type="RefSeq" id="WP_019151780.1">
    <property type="nucleotide sequence ID" value="NZ_CP102252.1"/>
</dbReference>
<dbReference type="EMBL" id="CP102252">
    <property type="protein sequence ID" value="UWN66676.1"/>
    <property type="molecule type" value="Genomic_DNA"/>
</dbReference>
<keyword evidence="2" id="KW-1185">Reference proteome</keyword>
<name>A0ABY5VB05_9BACT</name>
<proteinExistence type="predicted"/>
<organism evidence="1 2">
    <name type="scientific">Alistipes senegalensis JC50</name>
    <dbReference type="NCBI Taxonomy" id="1033732"/>
    <lineage>
        <taxon>Bacteria</taxon>
        <taxon>Pseudomonadati</taxon>
        <taxon>Bacteroidota</taxon>
        <taxon>Bacteroidia</taxon>
        <taxon>Bacteroidales</taxon>
        <taxon>Rikenellaceae</taxon>
        <taxon>Alistipes</taxon>
    </lineage>
</organism>
<sequence length="43" mass="4782">MVKINSFVVCVEYEDVIAALTVVLEIVVGTEPSPTSRLQVYIR</sequence>
<dbReference type="Proteomes" id="UP001058267">
    <property type="component" value="Chromosome"/>
</dbReference>
<protein>
    <submittedName>
        <fullName evidence="1">Uncharacterized protein</fullName>
    </submittedName>
</protein>
<evidence type="ECO:0000313" key="2">
    <source>
        <dbReference type="Proteomes" id="UP001058267"/>
    </source>
</evidence>
<accession>A0ABY5VB05</accession>
<gene>
    <name evidence="1" type="ORF">NQ519_07515</name>
</gene>
<reference evidence="1" key="1">
    <citation type="journal article" date="2022" name="Cell">
        <title>Design, construction, and in vivo augmentation of a complex gut microbiome.</title>
        <authorList>
            <person name="Cheng A.G."/>
            <person name="Ho P.Y."/>
            <person name="Aranda-Diaz A."/>
            <person name="Jain S."/>
            <person name="Yu F.B."/>
            <person name="Meng X."/>
            <person name="Wang M."/>
            <person name="Iakiviak M."/>
            <person name="Nagashima K."/>
            <person name="Zhao A."/>
            <person name="Murugkar P."/>
            <person name="Patil A."/>
            <person name="Atabakhsh K."/>
            <person name="Weakley A."/>
            <person name="Yan J."/>
            <person name="Brumbaugh A.R."/>
            <person name="Higginbottom S."/>
            <person name="Dimas A."/>
            <person name="Shiver A.L."/>
            <person name="Deutschbauer A."/>
            <person name="Neff N."/>
            <person name="Sonnenburg J.L."/>
            <person name="Huang K.C."/>
            <person name="Fischbach M.A."/>
        </authorList>
    </citation>
    <scope>NUCLEOTIDE SEQUENCE</scope>
    <source>
        <strain evidence="1">JC50</strain>
    </source>
</reference>